<dbReference type="InterPro" id="IPR011991">
    <property type="entry name" value="ArsR-like_HTH"/>
</dbReference>
<reference evidence="3 4" key="1">
    <citation type="submission" date="2014-04" db="EMBL/GenBank/DDBJ databases">
        <title>Whole genome shotgun sequence of Geobacillus caldoxylosilyticus NBRC 107762.</title>
        <authorList>
            <person name="Hosoyama A."/>
            <person name="Hosoyama Y."/>
            <person name="Katano-Makiyama Y."/>
            <person name="Tsuchikane K."/>
            <person name="Ohji S."/>
            <person name="Ichikawa N."/>
            <person name="Yamazoe A."/>
            <person name="Fujita N."/>
        </authorList>
    </citation>
    <scope>NUCLEOTIDE SEQUENCE [LARGE SCALE GENOMIC DNA]</scope>
    <source>
        <strain evidence="3 4">NBRC 107762</strain>
    </source>
</reference>
<sequence>MNPREFKDFVYEQFARIGKTLSSPKRIELLDLLAQGPKSVERLAKETKMSVANTSQHLQNTYAKSLYLYFEAIDCEITQIDLYGSNHHVYSIDVVKLNNRNGITSFHDNDIHNVTVFEPLPGHGSSYDRMLDVGCMFRHLRLNL</sequence>
<keyword evidence="4" id="KW-1185">Reference proteome</keyword>
<gene>
    <name evidence="3" type="ORF">GCA01S_094_00110</name>
</gene>
<name>A0A023DKI9_9BACL</name>
<keyword evidence="1" id="KW-0238">DNA-binding</keyword>
<protein>
    <recommendedName>
        <fullName evidence="2">HTH arsR-type domain-containing protein</fullName>
    </recommendedName>
</protein>
<dbReference type="Gene3D" id="1.10.10.10">
    <property type="entry name" value="Winged helix-like DNA-binding domain superfamily/Winged helix DNA-binding domain"/>
    <property type="match status" value="1"/>
</dbReference>
<proteinExistence type="predicted"/>
<accession>A0A023DKI9</accession>
<evidence type="ECO:0000259" key="2">
    <source>
        <dbReference type="SMART" id="SM00418"/>
    </source>
</evidence>
<dbReference type="AlphaFoldDB" id="A0A023DKI9"/>
<dbReference type="EMBL" id="BAWO01000094">
    <property type="protein sequence ID" value="GAJ41748.1"/>
    <property type="molecule type" value="Genomic_DNA"/>
</dbReference>
<evidence type="ECO:0000313" key="4">
    <source>
        <dbReference type="Proteomes" id="UP000023561"/>
    </source>
</evidence>
<comment type="caution">
    <text evidence="3">The sequence shown here is derived from an EMBL/GenBank/DDBJ whole genome shotgun (WGS) entry which is preliminary data.</text>
</comment>
<dbReference type="CDD" id="cd00090">
    <property type="entry name" value="HTH_ARSR"/>
    <property type="match status" value="1"/>
</dbReference>
<dbReference type="InterPro" id="IPR001845">
    <property type="entry name" value="HTH_ArsR_DNA-bd_dom"/>
</dbReference>
<dbReference type="Pfam" id="PF01022">
    <property type="entry name" value="HTH_5"/>
    <property type="match status" value="1"/>
</dbReference>
<dbReference type="SUPFAM" id="SSF46785">
    <property type="entry name" value="Winged helix' DNA-binding domain"/>
    <property type="match status" value="1"/>
</dbReference>
<organism evidence="3 4">
    <name type="scientific">Parageobacillus caldoxylosilyticus NBRC 107762</name>
    <dbReference type="NCBI Taxonomy" id="1220594"/>
    <lineage>
        <taxon>Bacteria</taxon>
        <taxon>Bacillati</taxon>
        <taxon>Bacillota</taxon>
        <taxon>Bacilli</taxon>
        <taxon>Bacillales</taxon>
        <taxon>Anoxybacillaceae</taxon>
        <taxon>Saccharococcus</taxon>
    </lineage>
</organism>
<dbReference type="SMART" id="SM00418">
    <property type="entry name" value="HTH_ARSR"/>
    <property type="match status" value="1"/>
</dbReference>
<dbReference type="InterPro" id="IPR036388">
    <property type="entry name" value="WH-like_DNA-bd_sf"/>
</dbReference>
<dbReference type="GO" id="GO:0003700">
    <property type="term" value="F:DNA-binding transcription factor activity"/>
    <property type="evidence" value="ECO:0007669"/>
    <property type="project" value="InterPro"/>
</dbReference>
<evidence type="ECO:0000313" key="3">
    <source>
        <dbReference type="EMBL" id="GAJ41748.1"/>
    </source>
</evidence>
<dbReference type="GO" id="GO:0003677">
    <property type="term" value="F:DNA binding"/>
    <property type="evidence" value="ECO:0007669"/>
    <property type="project" value="UniProtKB-KW"/>
</dbReference>
<dbReference type="Proteomes" id="UP000023561">
    <property type="component" value="Unassembled WGS sequence"/>
</dbReference>
<feature type="domain" description="HTH arsR-type" evidence="2">
    <location>
        <begin position="16"/>
        <end position="86"/>
    </location>
</feature>
<dbReference type="OrthoDB" id="9800872at2"/>
<dbReference type="InterPro" id="IPR036390">
    <property type="entry name" value="WH_DNA-bd_sf"/>
</dbReference>
<evidence type="ECO:0000256" key="1">
    <source>
        <dbReference type="ARBA" id="ARBA00023125"/>
    </source>
</evidence>